<sequence length="577" mass="58860">MPSGRVRLLSVTGGWRLPVLPAVAGALIAAMVVAPTGPAAASPAHDQLRQWARAASGPASDTVDVTPPPMPGAVTSTDYPDGGAPHGAVGWPGVFEIAPPEVDPGDVEEYAWTFDSGITPATAARIPARPADRGATLTVSPPRDGINTLRVWSRNDSGRYSTTARTYTFSVRAPWGPAGRWTFEEAGGDAVDVSGHGNTAALDGSAARVPGRSGVGTALALDGSAAGTVTGPVTLTRPSESAAVPVRTDASFTVAAWARIGAPPGPAEQVVLAGNGTRTFSYSLSYAGGVDRWRFSMTGADADDPAVSSVPSDAVAVVGKWTHLAGVYDASTRTLTLYVDGVPQNTTTTLTTGFDAATDTTIGKRRWNGADDGFFTGAVDDVRIYDYLETPATLAQLAVPLQPAITFPNGTVVDVGGQLTVVFDAGGDTNVVKFRYSVDSTGLGAEVAATEPGGTATVTVGVGSHIGDWSLYAVAVDGGNRASGLARGQFTVVGQPYLTGAVIDVETFTPVVGATVRLEPGGFESVSSADGTYSFTGIPAGTYTVSTSHEGLCGSVTIDVSPAGVYFDLYLLPCAAT</sequence>
<evidence type="ECO:0000256" key="1">
    <source>
        <dbReference type="ARBA" id="ARBA00022729"/>
    </source>
</evidence>
<proteinExistence type="predicted"/>
<evidence type="ECO:0000313" key="5">
    <source>
        <dbReference type="Proteomes" id="UP000621500"/>
    </source>
</evidence>
<dbReference type="Gene3D" id="2.60.120.200">
    <property type="match status" value="1"/>
</dbReference>
<dbReference type="Pfam" id="PF13620">
    <property type="entry name" value="CarboxypepD_reg"/>
    <property type="match status" value="1"/>
</dbReference>
<comment type="caution">
    <text evidence="4">The sequence shown here is derived from an EMBL/GenBank/DDBJ whole genome shotgun (WGS) entry which is preliminary data.</text>
</comment>
<accession>A0ABQ4ENM8</accession>
<dbReference type="SMART" id="SM00560">
    <property type="entry name" value="LamGL"/>
    <property type="match status" value="1"/>
</dbReference>
<keyword evidence="2" id="KW-1015">Disulfide bond</keyword>
<keyword evidence="5" id="KW-1185">Reference proteome</keyword>
<dbReference type="SUPFAM" id="SSF49899">
    <property type="entry name" value="Concanavalin A-like lectins/glucanases"/>
    <property type="match status" value="1"/>
</dbReference>
<dbReference type="Proteomes" id="UP000621500">
    <property type="component" value="Unassembled WGS sequence"/>
</dbReference>
<evidence type="ECO:0000256" key="2">
    <source>
        <dbReference type="ARBA" id="ARBA00023157"/>
    </source>
</evidence>
<dbReference type="Pfam" id="PF13385">
    <property type="entry name" value="Laminin_G_3"/>
    <property type="match status" value="1"/>
</dbReference>
<evidence type="ECO:0000313" key="4">
    <source>
        <dbReference type="EMBL" id="GIG96254.1"/>
    </source>
</evidence>
<name>A0ABQ4ENM8_9ACTN</name>
<dbReference type="EMBL" id="BONX01000018">
    <property type="protein sequence ID" value="GIG96254.1"/>
    <property type="molecule type" value="Genomic_DNA"/>
</dbReference>
<dbReference type="Gene3D" id="2.60.40.1120">
    <property type="entry name" value="Carboxypeptidase-like, regulatory domain"/>
    <property type="match status" value="1"/>
</dbReference>
<dbReference type="InterPro" id="IPR013320">
    <property type="entry name" value="ConA-like_dom_sf"/>
</dbReference>
<evidence type="ECO:0000259" key="3">
    <source>
        <dbReference type="SMART" id="SM00560"/>
    </source>
</evidence>
<dbReference type="InterPro" id="IPR008969">
    <property type="entry name" value="CarboxyPept-like_regulatory"/>
</dbReference>
<feature type="domain" description="LamG-like jellyroll fold" evidence="3">
    <location>
        <begin position="250"/>
        <end position="392"/>
    </location>
</feature>
<reference evidence="4 5" key="1">
    <citation type="submission" date="2021-01" db="EMBL/GenBank/DDBJ databases">
        <title>Whole genome shotgun sequence of Plantactinospora mayteni NBRC 109088.</title>
        <authorList>
            <person name="Komaki H."/>
            <person name="Tamura T."/>
        </authorList>
    </citation>
    <scope>NUCLEOTIDE SEQUENCE [LARGE SCALE GENOMIC DNA]</scope>
    <source>
        <strain evidence="4 5">NBRC 109088</strain>
    </source>
</reference>
<organism evidence="4 5">
    <name type="scientific">Plantactinospora mayteni</name>
    <dbReference type="NCBI Taxonomy" id="566021"/>
    <lineage>
        <taxon>Bacteria</taxon>
        <taxon>Bacillati</taxon>
        <taxon>Actinomycetota</taxon>
        <taxon>Actinomycetes</taxon>
        <taxon>Micromonosporales</taxon>
        <taxon>Micromonosporaceae</taxon>
        <taxon>Plantactinospora</taxon>
    </lineage>
</organism>
<dbReference type="PANTHER" id="PTHR46943:SF1">
    <property type="entry name" value="PENTRAXIN-RELATED PROTEIN PTX3"/>
    <property type="match status" value="1"/>
</dbReference>
<dbReference type="SUPFAM" id="SSF49464">
    <property type="entry name" value="Carboxypeptidase regulatory domain-like"/>
    <property type="match status" value="1"/>
</dbReference>
<dbReference type="InterPro" id="IPR042837">
    <property type="entry name" value="PTX3"/>
</dbReference>
<gene>
    <name evidence="4" type="ORF">Pma05_28270</name>
</gene>
<protein>
    <recommendedName>
        <fullName evidence="3">LamG-like jellyroll fold domain-containing protein</fullName>
    </recommendedName>
</protein>
<keyword evidence="1" id="KW-0732">Signal</keyword>
<dbReference type="RefSeq" id="WP_203857814.1">
    <property type="nucleotide sequence ID" value="NZ_BAAAZQ010000004.1"/>
</dbReference>
<dbReference type="InterPro" id="IPR006558">
    <property type="entry name" value="LamG-like"/>
</dbReference>
<dbReference type="PANTHER" id="PTHR46943">
    <property type="entry name" value="PENTRAXIN-RELATED PROTEIN PTX3"/>
    <property type="match status" value="1"/>
</dbReference>